<sequence>MPQPQPVQRIRTAEPPLEEEYVDPPPVRQITRPRPQTEFTPPAQREPADDLLPEPTDAERKFLVRFDNPSTTIPKGTVIHAVLESALDSTRPGSVRAIVSREVSSFDGTRVLIPKGSRLLGNYEADLARGQKRALIQWTRLMLPEGIIMELDSPSADPLGRAGVRGKVNSHFFGRFGDALMRSILDTGVQLAGREIGGDTVIVNVPNATQIDGGTSTTFQPTLKVKHGTSVSVFVAHDLDFSDRFREPR</sequence>
<dbReference type="CDD" id="cd16429">
    <property type="entry name" value="VirB10"/>
    <property type="match status" value="1"/>
</dbReference>
<proteinExistence type="inferred from homology"/>
<dbReference type="GO" id="GO:0016020">
    <property type="term" value="C:membrane"/>
    <property type="evidence" value="ECO:0007669"/>
    <property type="project" value="UniProtKB-SubCell"/>
</dbReference>
<evidence type="ECO:0000256" key="1">
    <source>
        <dbReference type="ARBA" id="ARBA00004167"/>
    </source>
</evidence>
<protein>
    <submittedName>
        <fullName evidence="7">Type IV secretion system protein B10</fullName>
    </submittedName>
</protein>
<dbReference type="OrthoDB" id="9807354at2"/>
<evidence type="ECO:0000256" key="2">
    <source>
        <dbReference type="ARBA" id="ARBA00010265"/>
    </source>
</evidence>
<dbReference type="AlphaFoldDB" id="A0A844XTX8"/>
<keyword evidence="5" id="KW-0472">Membrane</keyword>
<evidence type="ECO:0000313" key="7">
    <source>
        <dbReference type="EMBL" id="MXO49190.1"/>
    </source>
</evidence>
<evidence type="ECO:0000256" key="3">
    <source>
        <dbReference type="ARBA" id="ARBA00022692"/>
    </source>
</evidence>
<dbReference type="InterPro" id="IPR042217">
    <property type="entry name" value="T4SS_VirB10/TrbI"/>
</dbReference>
<accession>A0A844XTX8</accession>
<evidence type="ECO:0000256" key="6">
    <source>
        <dbReference type="SAM" id="MobiDB-lite"/>
    </source>
</evidence>
<dbReference type="Proteomes" id="UP000448199">
    <property type="component" value="Unassembled WGS sequence"/>
</dbReference>
<name>A0A844XTX8_9SPHN</name>
<gene>
    <name evidence="7" type="ORF">GRI69_13095</name>
</gene>
<comment type="caution">
    <text evidence="7">The sequence shown here is derived from an EMBL/GenBank/DDBJ whole genome shotgun (WGS) entry which is preliminary data.</text>
</comment>
<dbReference type="Pfam" id="PF03743">
    <property type="entry name" value="TrbI"/>
    <property type="match status" value="1"/>
</dbReference>
<evidence type="ECO:0000256" key="4">
    <source>
        <dbReference type="ARBA" id="ARBA00022989"/>
    </source>
</evidence>
<comment type="similarity">
    <text evidence="2">Belongs to the TrbI/VirB10 family.</text>
</comment>
<dbReference type="InterPro" id="IPR005498">
    <property type="entry name" value="T4SS_VirB10/TraB/TrbI"/>
</dbReference>
<evidence type="ECO:0000313" key="8">
    <source>
        <dbReference type="Proteomes" id="UP000448199"/>
    </source>
</evidence>
<reference evidence="7 8" key="1">
    <citation type="submission" date="2019-12" db="EMBL/GenBank/DDBJ databases">
        <title>Genomic-based taxomic classification of the family Erythrobacteraceae.</title>
        <authorList>
            <person name="Xu L."/>
        </authorList>
    </citation>
    <scope>NUCLEOTIDE SEQUENCE [LARGE SCALE GENOMIC DNA]</scope>
    <source>
        <strain evidence="7 8">DSM 17792</strain>
    </source>
</reference>
<comment type="subcellular location">
    <subcellularLocation>
        <location evidence="1">Membrane</location>
        <topology evidence="1">Single-pass membrane protein</topology>
    </subcellularLocation>
</comment>
<organism evidence="7 8">
    <name type="scientific">Qipengyuania vulgaris</name>
    <dbReference type="NCBI Taxonomy" id="291985"/>
    <lineage>
        <taxon>Bacteria</taxon>
        <taxon>Pseudomonadati</taxon>
        <taxon>Pseudomonadota</taxon>
        <taxon>Alphaproteobacteria</taxon>
        <taxon>Sphingomonadales</taxon>
        <taxon>Erythrobacteraceae</taxon>
        <taxon>Qipengyuania</taxon>
    </lineage>
</organism>
<evidence type="ECO:0000256" key="5">
    <source>
        <dbReference type="ARBA" id="ARBA00023136"/>
    </source>
</evidence>
<dbReference type="EMBL" id="WTYC01000008">
    <property type="protein sequence ID" value="MXO49190.1"/>
    <property type="molecule type" value="Genomic_DNA"/>
</dbReference>
<keyword evidence="3" id="KW-0812">Transmembrane</keyword>
<keyword evidence="8" id="KW-1185">Reference proteome</keyword>
<keyword evidence="4" id="KW-1133">Transmembrane helix</keyword>
<feature type="region of interest" description="Disordered" evidence="6">
    <location>
        <begin position="1"/>
        <end position="53"/>
    </location>
</feature>
<dbReference type="Gene3D" id="2.40.128.260">
    <property type="entry name" value="Type IV secretion system, VirB10/TraB/TrbI"/>
    <property type="match status" value="1"/>
</dbReference>